<feature type="domain" description="Acyl-ACP thioesterase N-terminal hotdog" evidence="8">
    <location>
        <begin position="10"/>
        <end position="128"/>
    </location>
</feature>
<evidence type="ECO:0000256" key="3">
    <source>
        <dbReference type="ARBA" id="ARBA00022801"/>
    </source>
</evidence>
<evidence type="ECO:0000256" key="1">
    <source>
        <dbReference type="ARBA" id="ARBA00006500"/>
    </source>
</evidence>
<keyword evidence="5" id="KW-0809">Transit peptide</keyword>
<evidence type="ECO:0000259" key="8">
    <source>
        <dbReference type="Pfam" id="PF01643"/>
    </source>
</evidence>
<comment type="caution">
    <text evidence="10">The sequence shown here is derived from an EMBL/GenBank/DDBJ whole genome shotgun (WGS) entry which is preliminary data.</text>
</comment>
<dbReference type="Gene3D" id="3.10.129.10">
    <property type="entry name" value="Hotdog Thioesterase"/>
    <property type="match status" value="2"/>
</dbReference>
<evidence type="ECO:0000259" key="9">
    <source>
        <dbReference type="Pfam" id="PF20791"/>
    </source>
</evidence>
<sequence>MPISPDFTSIYTQSFDIDYFDCDTNAQLKVVDLCKMIQMASSTHAVLGGISFWDLQEANQSWVVYKFRVEIDRMPKWQERIDITTWIETLDGIRSVRNFEVRCKGELIASASSMWVIMNTVRRRPEMMAIPSEHFTKHEGKTSISGEFTTFDKKPETNHLVTDTVRYSDLDMVNHVTNIKYLEWVINALKANNTAPKSISVIDMHFNKELRFNQQYSIEQSTNQNNHYLISSEEGNLSFQCVIE</sequence>
<dbReference type="Pfam" id="PF20791">
    <property type="entry name" value="Acyl-ACP_TE_C"/>
    <property type="match status" value="1"/>
</dbReference>
<dbReference type="Pfam" id="PF01643">
    <property type="entry name" value="Acyl-ACP_TE"/>
    <property type="match status" value="1"/>
</dbReference>
<comment type="similarity">
    <text evidence="1">Belongs to the acyl-ACP thioesterase family.</text>
</comment>
<protein>
    <submittedName>
        <fullName evidence="10">Acyl-ACP thioesterase</fullName>
    </submittedName>
</protein>
<gene>
    <name evidence="10" type="ORF">AV926_03940</name>
</gene>
<dbReference type="Proteomes" id="UP000076630">
    <property type="component" value="Unassembled WGS sequence"/>
</dbReference>
<keyword evidence="2" id="KW-0444">Lipid biosynthesis</keyword>
<dbReference type="RefSeq" id="WP_038986632.1">
    <property type="nucleotide sequence ID" value="NZ_JACAJN010000015.1"/>
</dbReference>
<accession>A0A161UBL8</accession>
<dbReference type="GO" id="GO:0016297">
    <property type="term" value="F:fatty acyl-[ACP] hydrolase activity"/>
    <property type="evidence" value="ECO:0007669"/>
    <property type="project" value="InterPro"/>
</dbReference>
<dbReference type="SUPFAM" id="SSF54637">
    <property type="entry name" value="Thioesterase/thiol ester dehydrase-isomerase"/>
    <property type="match status" value="2"/>
</dbReference>
<evidence type="ECO:0000256" key="4">
    <source>
        <dbReference type="ARBA" id="ARBA00022832"/>
    </source>
</evidence>
<dbReference type="GO" id="GO:0000036">
    <property type="term" value="F:acyl carrier activity"/>
    <property type="evidence" value="ECO:0007669"/>
    <property type="project" value="TreeGrafter"/>
</dbReference>
<keyword evidence="4" id="KW-0276">Fatty acid metabolism</keyword>
<evidence type="ECO:0000256" key="5">
    <source>
        <dbReference type="ARBA" id="ARBA00022946"/>
    </source>
</evidence>
<dbReference type="EMBL" id="LQNU01000035">
    <property type="protein sequence ID" value="KZE83821.1"/>
    <property type="molecule type" value="Genomic_DNA"/>
</dbReference>
<feature type="domain" description="Acyl-ACP thioesterase-like C-terminal" evidence="9">
    <location>
        <begin position="164"/>
        <end position="235"/>
    </location>
</feature>
<evidence type="ECO:0000256" key="7">
    <source>
        <dbReference type="ARBA" id="ARBA00023160"/>
    </source>
</evidence>
<dbReference type="InterPro" id="IPR049427">
    <property type="entry name" value="Acyl-ACP_TE_C"/>
</dbReference>
<evidence type="ECO:0000256" key="2">
    <source>
        <dbReference type="ARBA" id="ARBA00022516"/>
    </source>
</evidence>
<evidence type="ECO:0000313" key="10">
    <source>
        <dbReference type="EMBL" id="KZE83821.1"/>
    </source>
</evidence>
<dbReference type="InterPro" id="IPR002864">
    <property type="entry name" value="Acyl-ACP_thioesterase_NHD"/>
</dbReference>
<keyword evidence="6" id="KW-0443">Lipid metabolism</keyword>
<evidence type="ECO:0000256" key="6">
    <source>
        <dbReference type="ARBA" id="ARBA00023098"/>
    </source>
</evidence>
<proteinExistence type="inferred from homology"/>
<keyword evidence="3" id="KW-0378">Hydrolase</keyword>
<reference evidence="10 11" key="1">
    <citation type="submission" date="2016-01" db="EMBL/GenBank/DDBJ databases">
        <title>Whole genome sequencing of Myroides marinus L41.</title>
        <authorList>
            <person name="Hong K.W."/>
        </authorList>
    </citation>
    <scope>NUCLEOTIDE SEQUENCE [LARGE SCALE GENOMIC DNA]</scope>
    <source>
        <strain evidence="10 11">L41</strain>
    </source>
</reference>
<dbReference type="CDD" id="cd00586">
    <property type="entry name" value="4HBT"/>
    <property type="match status" value="1"/>
</dbReference>
<dbReference type="OrthoDB" id="9801517at2"/>
<name>A0A161UBL8_9FLAO</name>
<dbReference type="PANTHER" id="PTHR31727">
    <property type="entry name" value="OLEOYL-ACYL CARRIER PROTEIN THIOESTERASE 1, CHLOROPLASTIC"/>
    <property type="match status" value="1"/>
</dbReference>
<organism evidence="10 11">
    <name type="scientific">Myroides marinus</name>
    <dbReference type="NCBI Taxonomy" id="703342"/>
    <lineage>
        <taxon>Bacteria</taxon>
        <taxon>Pseudomonadati</taxon>
        <taxon>Bacteroidota</taxon>
        <taxon>Flavobacteriia</taxon>
        <taxon>Flavobacteriales</taxon>
        <taxon>Flavobacteriaceae</taxon>
        <taxon>Myroides</taxon>
    </lineage>
</organism>
<dbReference type="AlphaFoldDB" id="A0A161UBL8"/>
<evidence type="ECO:0000313" key="11">
    <source>
        <dbReference type="Proteomes" id="UP000076630"/>
    </source>
</evidence>
<dbReference type="PANTHER" id="PTHR31727:SF6">
    <property type="entry name" value="OLEOYL-ACYL CARRIER PROTEIN THIOESTERASE 1, CHLOROPLASTIC"/>
    <property type="match status" value="1"/>
</dbReference>
<dbReference type="InterPro" id="IPR029069">
    <property type="entry name" value="HotDog_dom_sf"/>
</dbReference>
<keyword evidence="11" id="KW-1185">Reference proteome</keyword>
<keyword evidence="7" id="KW-0275">Fatty acid biosynthesis</keyword>
<dbReference type="InterPro" id="IPR045023">
    <property type="entry name" value="FATA/B"/>
</dbReference>